<evidence type="ECO:0000313" key="8">
    <source>
        <dbReference type="Proteomes" id="UP000264702"/>
    </source>
</evidence>
<feature type="transmembrane region" description="Helical" evidence="5">
    <location>
        <begin position="24"/>
        <end position="47"/>
    </location>
</feature>
<feature type="transmembrane region" description="Helical" evidence="5">
    <location>
        <begin position="162"/>
        <end position="183"/>
    </location>
</feature>
<dbReference type="InterPro" id="IPR004841">
    <property type="entry name" value="AA-permease/SLC12A_dom"/>
</dbReference>
<organism evidence="7 8">
    <name type="scientific">Paracidobacterium acidisoli</name>
    <dbReference type="NCBI Taxonomy" id="2303751"/>
    <lineage>
        <taxon>Bacteria</taxon>
        <taxon>Pseudomonadati</taxon>
        <taxon>Acidobacteriota</taxon>
        <taxon>Terriglobia</taxon>
        <taxon>Terriglobales</taxon>
        <taxon>Acidobacteriaceae</taxon>
        <taxon>Paracidobacterium</taxon>
    </lineage>
</organism>
<evidence type="ECO:0000259" key="6">
    <source>
        <dbReference type="Pfam" id="PF00324"/>
    </source>
</evidence>
<keyword evidence="8" id="KW-1185">Reference proteome</keyword>
<evidence type="ECO:0000256" key="1">
    <source>
        <dbReference type="ARBA" id="ARBA00004141"/>
    </source>
</evidence>
<keyword evidence="4 5" id="KW-0472">Membrane</keyword>
<feature type="transmembrane region" description="Helical" evidence="5">
    <location>
        <begin position="203"/>
        <end position="225"/>
    </location>
</feature>
<dbReference type="GO" id="GO:0022857">
    <property type="term" value="F:transmembrane transporter activity"/>
    <property type="evidence" value="ECO:0007669"/>
    <property type="project" value="InterPro"/>
</dbReference>
<feature type="domain" description="Amino acid permease/ SLC12A" evidence="6">
    <location>
        <begin position="41"/>
        <end position="424"/>
    </location>
</feature>
<comment type="caution">
    <text evidence="7">The sequence shown here is derived from an EMBL/GenBank/DDBJ whole genome shotgun (WGS) entry which is preliminary data.</text>
</comment>
<dbReference type="Pfam" id="PF00324">
    <property type="entry name" value="AA_permease"/>
    <property type="match status" value="1"/>
</dbReference>
<evidence type="ECO:0000256" key="3">
    <source>
        <dbReference type="ARBA" id="ARBA00022989"/>
    </source>
</evidence>
<sequence length="468" mass="50536">MTQENQVSATPAAGGARLSRTLGLWNLIIIGMVIIQPTAPMGIYGVISNKAHGHVVTTILLAMVAMLFTAISYGRMARVYPSAGSAYTYVGQEIHSAAGYIVGWGMVMDYLLNPLICTAFCAKAAMNILPGPSYYVWILVFAAFFTWTNLRGIQTSAQMNEALCAGMVLVVLLFLGVVARWLWHTHHDPGFYTRPFYEPQTFHPAGIFAGTSVAVLTYIGFDAVSTLSEEVRNPRRNILLATVLVCLITGVLSGVEVYAAQLVWGSAPFSSEHVESAFAIISRQVGGRVLFQIINFTLLIANMGSGMGSQLAAGRLLYGMGRGNALPASFFGAIDPKRHIPRNNIFAVGAFALVGAAVLEFFSGRLGGGAYEIGAEALNFGAFIAFMGVNAAAFMHYVGREKRRSPGFWLVPILGFVICGFIWIHLSKPALILGSVWMTVGIVYGAIRTKGFRSELVRFDLPPEEAQP</sequence>
<keyword evidence="3 5" id="KW-1133">Transmembrane helix</keyword>
<dbReference type="OrthoDB" id="9762947at2"/>
<feature type="transmembrane region" description="Helical" evidence="5">
    <location>
        <begin position="345"/>
        <end position="365"/>
    </location>
</feature>
<dbReference type="RefSeq" id="WP_117302066.1">
    <property type="nucleotide sequence ID" value="NZ_QVQT02000006.1"/>
</dbReference>
<gene>
    <name evidence="7" type="ORF">D0Y96_16370</name>
</gene>
<dbReference type="PIRSF" id="PIRSF006060">
    <property type="entry name" value="AA_transporter"/>
    <property type="match status" value="1"/>
</dbReference>
<feature type="transmembrane region" description="Helical" evidence="5">
    <location>
        <begin position="430"/>
        <end position="447"/>
    </location>
</feature>
<keyword evidence="2 5" id="KW-0812">Transmembrane</keyword>
<evidence type="ECO:0000313" key="7">
    <source>
        <dbReference type="EMBL" id="RFU15265.1"/>
    </source>
</evidence>
<comment type="subcellular location">
    <subcellularLocation>
        <location evidence="1">Membrane</location>
        <topology evidence="1">Multi-pass membrane protein</topology>
    </subcellularLocation>
</comment>
<feature type="transmembrane region" description="Helical" evidence="5">
    <location>
        <begin position="134"/>
        <end position="150"/>
    </location>
</feature>
<dbReference type="Proteomes" id="UP000264702">
    <property type="component" value="Unassembled WGS sequence"/>
</dbReference>
<protein>
    <submittedName>
        <fullName evidence="7">APC family permease</fullName>
    </submittedName>
</protein>
<name>A0A372IK77_9BACT</name>
<accession>A0A372IK77</accession>
<reference evidence="7 8" key="1">
    <citation type="submission" date="2018-08" db="EMBL/GenBank/DDBJ databases">
        <title>Acidipila sp. 4G-K13, an acidobacterium isolated from forest soil.</title>
        <authorList>
            <person name="Gao Z.-H."/>
            <person name="Qiu L.-H."/>
        </authorList>
    </citation>
    <scope>NUCLEOTIDE SEQUENCE [LARGE SCALE GENOMIC DNA]</scope>
    <source>
        <strain evidence="7 8">4G-K13</strain>
    </source>
</reference>
<dbReference type="PANTHER" id="PTHR42770:SF8">
    <property type="entry name" value="PUTRESCINE IMPORTER PUUP"/>
    <property type="match status" value="1"/>
</dbReference>
<dbReference type="GO" id="GO:0005886">
    <property type="term" value="C:plasma membrane"/>
    <property type="evidence" value="ECO:0007669"/>
    <property type="project" value="UniProtKB-SubCell"/>
</dbReference>
<dbReference type="AlphaFoldDB" id="A0A372IK77"/>
<proteinExistence type="predicted"/>
<dbReference type="InterPro" id="IPR050367">
    <property type="entry name" value="APC_superfamily"/>
</dbReference>
<evidence type="ECO:0000256" key="5">
    <source>
        <dbReference type="SAM" id="Phobius"/>
    </source>
</evidence>
<dbReference type="Gene3D" id="1.20.1740.10">
    <property type="entry name" value="Amino acid/polyamine transporter I"/>
    <property type="match status" value="1"/>
</dbReference>
<feature type="transmembrane region" description="Helical" evidence="5">
    <location>
        <begin position="407"/>
        <end position="424"/>
    </location>
</feature>
<evidence type="ECO:0000256" key="4">
    <source>
        <dbReference type="ARBA" id="ARBA00023136"/>
    </source>
</evidence>
<feature type="transmembrane region" description="Helical" evidence="5">
    <location>
        <begin position="237"/>
        <end position="260"/>
    </location>
</feature>
<feature type="transmembrane region" description="Helical" evidence="5">
    <location>
        <begin position="377"/>
        <end position="395"/>
    </location>
</feature>
<feature type="transmembrane region" description="Helical" evidence="5">
    <location>
        <begin position="53"/>
        <end position="73"/>
    </location>
</feature>
<evidence type="ECO:0000256" key="2">
    <source>
        <dbReference type="ARBA" id="ARBA00022692"/>
    </source>
</evidence>
<dbReference type="EMBL" id="QVQT01000006">
    <property type="protein sequence ID" value="RFU15265.1"/>
    <property type="molecule type" value="Genomic_DNA"/>
</dbReference>
<dbReference type="PANTHER" id="PTHR42770">
    <property type="entry name" value="AMINO ACID TRANSPORTER-RELATED"/>
    <property type="match status" value="1"/>
</dbReference>